<evidence type="ECO:0000313" key="1">
    <source>
        <dbReference type="EMBL" id="KAJ7323195.1"/>
    </source>
</evidence>
<protein>
    <submittedName>
        <fullName evidence="1">Uncharacterized protein</fullName>
    </submittedName>
</protein>
<sequence>MESPLLDVWLRRPLSALGVVHIFQRRALVRRWHEGFPTIHTEGGLPGSENAGIVAFIRERLVDLGEDPRGLAKDPKQRVPTPVSLLLEMVHGGGSANQGMQEDDHRQIHAFRICPGRDIPDRHVTKKRTVFKARAESPCREFCGQHLTNFDYSGSGLQAWLRDFCRDNYEHILFKQRGSCSCVWVHEDGVGSKLLPRIMIVEISSDFRSRIVATANRKDSESPAASASFKILDPDGAGMFAGKSGGHRIYRVFSILDEESNEVLWLQTVELQDLGIT</sequence>
<dbReference type="AlphaFoldDB" id="A0AAD7EHY6"/>
<proteinExistence type="predicted"/>
<keyword evidence="2" id="KW-1185">Reference proteome</keyword>
<evidence type="ECO:0000313" key="2">
    <source>
        <dbReference type="Proteomes" id="UP001218218"/>
    </source>
</evidence>
<name>A0AAD7EHY6_9AGAR</name>
<comment type="caution">
    <text evidence="1">The sequence shown here is derived from an EMBL/GenBank/DDBJ whole genome shotgun (WGS) entry which is preliminary data.</text>
</comment>
<dbReference type="EMBL" id="JARIHO010000047">
    <property type="protein sequence ID" value="KAJ7323195.1"/>
    <property type="molecule type" value="Genomic_DNA"/>
</dbReference>
<dbReference type="Proteomes" id="UP001218218">
    <property type="component" value="Unassembled WGS sequence"/>
</dbReference>
<accession>A0AAD7EHY6</accession>
<organism evidence="1 2">
    <name type="scientific">Mycena albidolilacea</name>
    <dbReference type="NCBI Taxonomy" id="1033008"/>
    <lineage>
        <taxon>Eukaryota</taxon>
        <taxon>Fungi</taxon>
        <taxon>Dikarya</taxon>
        <taxon>Basidiomycota</taxon>
        <taxon>Agaricomycotina</taxon>
        <taxon>Agaricomycetes</taxon>
        <taxon>Agaricomycetidae</taxon>
        <taxon>Agaricales</taxon>
        <taxon>Marasmiineae</taxon>
        <taxon>Mycenaceae</taxon>
        <taxon>Mycena</taxon>
    </lineage>
</organism>
<reference evidence="1" key="1">
    <citation type="submission" date="2023-03" db="EMBL/GenBank/DDBJ databases">
        <title>Massive genome expansion in bonnet fungi (Mycena s.s.) driven by repeated elements and novel gene families across ecological guilds.</title>
        <authorList>
            <consortium name="Lawrence Berkeley National Laboratory"/>
            <person name="Harder C.B."/>
            <person name="Miyauchi S."/>
            <person name="Viragh M."/>
            <person name="Kuo A."/>
            <person name="Thoen E."/>
            <person name="Andreopoulos B."/>
            <person name="Lu D."/>
            <person name="Skrede I."/>
            <person name="Drula E."/>
            <person name="Henrissat B."/>
            <person name="Morin E."/>
            <person name="Kohler A."/>
            <person name="Barry K."/>
            <person name="LaButti K."/>
            <person name="Morin E."/>
            <person name="Salamov A."/>
            <person name="Lipzen A."/>
            <person name="Mereny Z."/>
            <person name="Hegedus B."/>
            <person name="Baldrian P."/>
            <person name="Stursova M."/>
            <person name="Weitz H."/>
            <person name="Taylor A."/>
            <person name="Grigoriev I.V."/>
            <person name="Nagy L.G."/>
            <person name="Martin F."/>
            <person name="Kauserud H."/>
        </authorList>
    </citation>
    <scope>NUCLEOTIDE SEQUENCE</scope>
    <source>
        <strain evidence="1">CBHHK002</strain>
    </source>
</reference>
<gene>
    <name evidence="1" type="ORF">DFH08DRAFT_817774</name>
</gene>